<dbReference type="NCBIfam" id="NF006070">
    <property type="entry name" value="PRK08213.1"/>
    <property type="match status" value="1"/>
</dbReference>
<dbReference type="PRINTS" id="PR00081">
    <property type="entry name" value="GDHRDH"/>
</dbReference>
<comment type="similarity">
    <text evidence="1">Belongs to the short-chain dehydrogenases/reductases (SDR) family.</text>
</comment>
<dbReference type="Pfam" id="PF13561">
    <property type="entry name" value="adh_short_C2"/>
    <property type="match status" value="1"/>
</dbReference>
<dbReference type="EMBL" id="JANUGW010000036">
    <property type="protein sequence ID" value="MCS0585441.1"/>
    <property type="molecule type" value="Genomic_DNA"/>
</dbReference>
<dbReference type="Proteomes" id="UP001204151">
    <property type="component" value="Unassembled WGS sequence"/>
</dbReference>
<dbReference type="PROSITE" id="PS00061">
    <property type="entry name" value="ADH_SHORT"/>
    <property type="match status" value="1"/>
</dbReference>
<evidence type="ECO:0000313" key="5">
    <source>
        <dbReference type="Proteomes" id="UP001204151"/>
    </source>
</evidence>
<evidence type="ECO:0000313" key="4">
    <source>
        <dbReference type="EMBL" id="MCS0585441.1"/>
    </source>
</evidence>
<evidence type="ECO:0000256" key="3">
    <source>
        <dbReference type="ARBA" id="ARBA00023002"/>
    </source>
</evidence>
<reference evidence="4 5" key="1">
    <citation type="submission" date="2022-08" db="EMBL/GenBank/DDBJ databases">
        <title>Reclassification of Massilia species as members of the genera Telluria, Duganella, Pseudoduganella, Mokoshia gen. nov. and Zemynaea gen. nov. using orthogonal and non-orthogonal genome-based approaches.</title>
        <authorList>
            <person name="Bowman J.P."/>
        </authorList>
    </citation>
    <scope>NUCLEOTIDE SEQUENCE [LARGE SCALE GENOMIC DNA]</scope>
    <source>
        <strain evidence="4 5">JCM 31316</strain>
    </source>
</reference>
<gene>
    <name evidence="4" type="ORF">NX784_28060</name>
</gene>
<dbReference type="RefSeq" id="WP_258819965.1">
    <property type="nucleotide sequence ID" value="NZ_JANUGW010000036.1"/>
</dbReference>
<dbReference type="InterPro" id="IPR020904">
    <property type="entry name" value="Sc_DH/Rdtase_CS"/>
</dbReference>
<dbReference type="NCBIfam" id="NF005559">
    <property type="entry name" value="PRK07231.1"/>
    <property type="match status" value="1"/>
</dbReference>
<sequence length="262" mass="27235">MRTTQQLFDLTGRTALVTGGSRGLGLQMATALGEMGARVVLSARKQAELDAAVEQLGRLGIAASAIAADMASESGVAGLAAAALERLGHVDILVNNAGATWAAPAEDYPLEAWDKVMNLNVRSIFLLSQAVGRQSMIPRRQGRIINVASIAGFAGNAPDSPMKTLAYNTSKAALMNFTRTLAGEWGVHGITVNAIAPGYFPSKMTTGLLQQAGEENLTKSVPLHRLGDDEDLKGVAAFLASDAAKHVTGQVIAVDGGNSAVR</sequence>
<dbReference type="InterPro" id="IPR052178">
    <property type="entry name" value="Sec_Metab_Biosynth_SDR"/>
</dbReference>
<organism evidence="4 5">
    <name type="scientific">Massilia pinisoli</name>
    <dbReference type="NCBI Taxonomy" id="1772194"/>
    <lineage>
        <taxon>Bacteria</taxon>
        <taxon>Pseudomonadati</taxon>
        <taxon>Pseudomonadota</taxon>
        <taxon>Betaproteobacteria</taxon>
        <taxon>Burkholderiales</taxon>
        <taxon>Oxalobacteraceae</taxon>
        <taxon>Telluria group</taxon>
        <taxon>Massilia</taxon>
    </lineage>
</organism>
<name>A0ABT1ZZU4_9BURK</name>
<accession>A0ABT1ZZU4</accession>
<dbReference type="InterPro" id="IPR002347">
    <property type="entry name" value="SDR_fam"/>
</dbReference>
<dbReference type="Gene3D" id="3.40.50.720">
    <property type="entry name" value="NAD(P)-binding Rossmann-like Domain"/>
    <property type="match status" value="1"/>
</dbReference>
<dbReference type="InterPro" id="IPR036291">
    <property type="entry name" value="NAD(P)-bd_dom_sf"/>
</dbReference>
<dbReference type="SUPFAM" id="SSF51735">
    <property type="entry name" value="NAD(P)-binding Rossmann-fold domains"/>
    <property type="match status" value="1"/>
</dbReference>
<dbReference type="PANTHER" id="PTHR43618">
    <property type="entry name" value="7-ALPHA-HYDROXYSTEROID DEHYDROGENASE"/>
    <property type="match status" value="1"/>
</dbReference>
<keyword evidence="5" id="KW-1185">Reference proteome</keyword>
<dbReference type="PANTHER" id="PTHR43618:SF8">
    <property type="entry name" value="7ALPHA-HYDROXYSTEROID DEHYDROGENASE"/>
    <property type="match status" value="1"/>
</dbReference>
<keyword evidence="2" id="KW-0521">NADP</keyword>
<proteinExistence type="inferred from homology"/>
<evidence type="ECO:0000256" key="2">
    <source>
        <dbReference type="ARBA" id="ARBA00022857"/>
    </source>
</evidence>
<dbReference type="PRINTS" id="PR00080">
    <property type="entry name" value="SDRFAMILY"/>
</dbReference>
<evidence type="ECO:0000256" key="1">
    <source>
        <dbReference type="ARBA" id="ARBA00006484"/>
    </source>
</evidence>
<comment type="caution">
    <text evidence="4">The sequence shown here is derived from an EMBL/GenBank/DDBJ whole genome shotgun (WGS) entry which is preliminary data.</text>
</comment>
<protein>
    <submittedName>
        <fullName evidence="4">SDR family oxidoreductase</fullName>
    </submittedName>
</protein>
<keyword evidence="3" id="KW-0560">Oxidoreductase</keyword>